<evidence type="ECO:0000313" key="2">
    <source>
        <dbReference type="EMBL" id="QDU67277.1"/>
    </source>
</evidence>
<dbReference type="InterPro" id="IPR029062">
    <property type="entry name" value="Class_I_gatase-like"/>
</dbReference>
<evidence type="ECO:0000256" key="1">
    <source>
        <dbReference type="SAM" id="MobiDB-lite"/>
    </source>
</evidence>
<dbReference type="RefSeq" id="WP_145065297.1">
    <property type="nucleotide sequence ID" value="NZ_CP036287.1"/>
</dbReference>
<dbReference type="Gene3D" id="3.20.20.80">
    <property type="entry name" value="Glycosidases"/>
    <property type="match status" value="1"/>
</dbReference>
<gene>
    <name evidence="2" type="ORF">Pla133_23560</name>
</gene>
<keyword evidence="3" id="KW-1185">Reference proteome</keyword>
<dbReference type="AlphaFoldDB" id="A0A518BJX6"/>
<evidence type="ECO:0000313" key="3">
    <source>
        <dbReference type="Proteomes" id="UP000316921"/>
    </source>
</evidence>
<feature type="region of interest" description="Disordered" evidence="1">
    <location>
        <begin position="473"/>
        <end position="497"/>
    </location>
</feature>
<dbReference type="EMBL" id="CP036287">
    <property type="protein sequence ID" value="QDU67277.1"/>
    <property type="molecule type" value="Genomic_DNA"/>
</dbReference>
<dbReference type="KEGG" id="pbap:Pla133_23560"/>
<name>A0A518BJX6_9BACT</name>
<organism evidence="2 3">
    <name type="scientific">Engelhardtia mirabilis</name>
    <dbReference type="NCBI Taxonomy" id="2528011"/>
    <lineage>
        <taxon>Bacteria</taxon>
        <taxon>Pseudomonadati</taxon>
        <taxon>Planctomycetota</taxon>
        <taxon>Planctomycetia</taxon>
        <taxon>Planctomycetia incertae sedis</taxon>
        <taxon>Engelhardtia</taxon>
    </lineage>
</organism>
<sequence>MRPAIGALMVLAPLGLQTSPIEVPPPVDAFPAYLWRLDHRDEPLPQQLLNATGGSHVERAGTAAWLVERGAPFYVGHGPGRNTLHPERDSLEVRFPLARFGATRDEGELVRTPCLSDPQTRADLRAALAASLAPDDRVAADFVSLGDEVSITPYGDPIDFCHSAHCDAAFQRWIAGGGGERYGLSPGARRCSTDALLSSPTPRKLGAWLGGRAFQRAVLSDLLLELAEHSRALRPGLAVGVLGLVGETAFGGVDLEAVAAALEVLEPYRVADAVERCASLRALGRGPATILETIFLDQQDPDSLRAHLRGLVGAPVDGVVVWCDRDLTSAPELRVVLEQELTSLRRARAAQPERDRDPRGVALLHSDDSLAHAFLREARGDRLGWTRRLAGLQEREGHHEVRRREALEQLRQAGEHPGSIPLDAVDGALVARFGRLVAVDLTVVSDAELDRLRAFVAAGGELEVRGPFAELRPDGTRRARSETAGGLVASSVDRSNP</sequence>
<proteinExistence type="predicted"/>
<dbReference type="Proteomes" id="UP000316921">
    <property type="component" value="Chromosome"/>
</dbReference>
<dbReference type="Gene3D" id="3.40.50.880">
    <property type="match status" value="1"/>
</dbReference>
<protein>
    <submittedName>
        <fullName evidence="2">Uncharacterized protein</fullName>
    </submittedName>
</protein>
<reference evidence="2 3" key="1">
    <citation type="submission" date="2019-02" db="EMBL/GenBank/DDBJ databases">
        <title>Deep-cultivation of Planctomycetes and their phenomic and genomic characterization uncovers novel biology.</title>
        <authorList>
            <person name="Wiegand S."/>
            <person name="Jogler M."/>
            <person name="Boedeker C."/>
            <person name="Pinto D."/>
            <person name="Vollmers J."/>
            <person name="Rivas-Marin E."/>
            <person name="Kohn T."/>
            <person name="Peeters S.H."/>
            <person name="Heuer A."/>
            <person name="Rast P."/>
            <person name="Oberbeckmann S."/>
            <person name="Bunk B."/>
            <person name="Jeske O."/>
            <person name="Meyerdierks A."/>
            <person name="Storesund J.E."/>
            <person name="Kallscheuer N."/>
            <person name="Luecker S."/>
            <person name="Lage O.M."/>
            <person name="Pohl T."/>
            <person name="Merkel B.J."/>
            <person name="Hornburger P."/>
            <person name="Mueller R.-W."/>
            <person name="Bruemmer F."/>
            <person name="Labrenz M."/>
            <person name="Spormann A.M."/>
            <person name="Op den Camp H."/>
            <person name="Overmann J."/>
            <person name="Amann R."/>
            <person name="Jetten M.S.M."/>
            <person name="Mascher T."/>
            <person name="Medema M.H."/>
            <person name="Devos D.P."/>
            <person name="Kaster A.-K."/>
            <person name="Ovreas L."/>
            <person name="Rohde M."/>
            <person name="Galperin M.Y."/>
            <person name="Jogler C."/>
        </authorList>
    </citation>
    <scope>NUCLEOTIDE SEQUENCE [LARGE SCALE GENOMIC DNA]</scope>
    <source>
        <strain evidence="2 3">Pla133</strain>
    </source>
</reference>
<accession>A0A518BJX6</accession>